<keyword evidence="4" id="KW-1185">Reference proteome</keyword>
<gene>
    <name evidence="3" type="ORF">EV356DRAFT_533421</name>
</gene>
<evidence type="ECO:0000313" key="3">
    <source>
        <dbReference type="EMBL" id="KAF2233887.1"/>
    </source>
</evidence>
<keyword evidence="2" id="KW-0472">Membrane</keyword>
<name>A0A6A6H7F8_VIRVR</name>
<dbReference type="AlphaFoldDB" id="A0A6A6H7F8"/>
<keyword evidence="2" id="KW-1133">Transmembrane helix</keyword>
<reference evidence="3" key="1">
    <citation type="journal article" date="2020" name="Stud. Mycol.">
        <title>101 Dothideomycetes genomes: a test case for predicting lifestyles and emergence of pathogens.</title>
        <authorList>
            <person name="Haridas S."/>
            <person name="Albert R."/>
            <person name="Binder M."/>
            <person name="Bloem J."/>
            <person name="Labutti K."/>
            <person name="Salamov A."/>
            <person name="Andreopoulos B."/>
            <person name="Baker S."/>
            <person name="Barry K."/>
            <person name="Bills G."/>
            <person name="Bluhm B."/>
            <person name="Cannon C."/>
            <person name="Castanera R."/>
            <person name="Culley D."/>
            <person name="Daum C."/>
            <person name="Ezra D."/>
            <person name="Gonzalez J."/>
            <person name="Henrissat B."/>
            <person name="Kuo A."/>
            <person name="Liang C."/>
            <person name="Lipzen A."/>
            <person name="Lutzoni F."/>
            <person name="Magnuson J."/>
            <person name="Mondo S."/>
            <person name="Nolan M."/>
            <person name="Ohm R."/>
            <person name="Pangilinan J."/>
            <person name="Park H.-J."/>
            <person name="Ramirez L."/>
            <person name="Alfaro M."/>
            <person name="Sun H."/>
            <person name="Tritt A."/>
            <person name="Yoshinaga Y."/>
            <person name="Zwiers L.-H."/>
            <person name="Turgeon B."/>
            <person name="Goodwin S."/>
            <person name="Spatafora J."/>
            <person name="Crous P."/>
            <person name="Grigoriev I."/>
        </authorList>
    </citation>
    <scope>NUCLEOTIDE SEQUENCE</scope>
    <source>
        <strain evidence="3">Tuck. ex Michener</strain>
    </source>
</reference>
<evidence type="ECO:0000313" key="4">
    <source>
        <dbReference type="Proteomes" id="UP000800092"/>
    </source>
</evidence>
<accession>A0A6A6H7F8</accession>
<dbReference type="Proteomes" id="UP000800092">
    <property type="component" value="Unassembled WGS sequence"/>
</dbReference>
<dbReference type="OrthoDB" id="3643373at2759"/>
<organism evidence="3 4">
    <name type="scientific">Viridothelium virens</name>
    <name type="common">Speckled blister lichen</name>
    <name type="synonym">Trypethelium virens</name>
    <dbReference type="NCBI Taxonomy" id="1048519"/>
    <lineage>
        <taxon>Eukaryota</taxon>
        <taxon>Fungi</taxon>
        <taxon>Dikarya</taxon>
        <taxon>Ascomycota</taxon>
        <taxon>Pezizomycotina</taxon>
        <taxon>Dothideomycetes</taxon>
        <taxon>Dothideomycetes incertae sedis</taxon>
        <taxon>Trypetheliales</taxon>
        <taxon>Trypetheliaceae</taxon>
        <taxon>Viridothelium</taxon>
    </lineage>
</organism>
<evidence type="ECO:0000256" key="2">
    <source>
        <dbReference type="SAM" id="Phobius"/>
    </source>
</evidence>
<keyword evidence="2" id="KW-0812">Transmembrane</keyword>
<protein>
    <submittedName>
        <fullName evidence="3">Uncharacterized protein</fullName>
    </submittedName>
</protein>
<evidence type="ECO:0000256" key="1">
    <source>
        <dbReference type="SAM" id="MobiDB-lite"/>
    </source>
</evidence>
<feature type="region of interest" description="Disordered" evidence="1">
    <location>
        <begin position="341"/>
        <end position="366"/>
    </location>
</feature>
<proteinExistence type="predicted"/>
<sequence>MSVEEPQRTTGLAPRSIPYQARVNIGPLTTTFTPAASCSSLYAFMSSSTLVALQAVSCQGTNLIDDTSCWPPSATSIPHVDLEQGYGLYSPGYVCPIGYTTACTQNAGISAGDWKYFQFQYPPLSTESVFGCCPTDFGCGTILRTISITEIIPYQTCTRAATTSTTVIANFCNTEIFDNASITAATETVTITGHFATTSIFFAAPLIQLVYQESDLPGFSPTTLTASSSNYSNVTITLTSTSSILPKAYHISSAAIAGITTGALMAFFFLLALLCFLLWRREKWVRGVDYGVEKEKGGPGAGLHDQGKHTHEVDGVNLGRELPTETTNLALELEVEEEVHELQEDTGVQPSSRGIRAERDLNNVRPRGGRLRGNQMMYIRADACAAGRGDAGNAGRSRIARARRLGRVER</sequence>
<dbReference type="EMBL" id="ML991803">
    <property type="protein sequence ID" value="KAF2233887.1"/>
    <property type="molecule type" value="Genomic_DNA"/>
</dbReference>
<feature type="transmembrane region" description="Helical" evidence="2">
    <location>
        <begin position="254"/>
        <end position="279"/>
    </location>
</feature>